<dbReference type="Proteomes" id="UP001152747">
    <property type="component" value="Unassembled WGS sequence"/>
</dbReference>
<dbReference type="AlphaFoldDB" id="A0A9P1MW89"/>
<evidence type="ECO:0000313" key="2">
    <source>
        <dbReference type="EMBL" id="CAI5438263.1"/>
    </source>
</evidence>
<gene>
    <name evidence="2" type="ORF">CAMP_LOCUS900</name>
</gene>
<comment type="caution">
    <text evidence="2">The sequence shown here is derived from an EMBL/GenBank/DDBJ whole genome shotgun (WGS) entry which is preliminary data.</text>
</comment>
<dbReference type="Gene3D" id="1.25.10.10">
    <property type="entry name" value="Leucine-rich Repeat Variant"/>
    <property type="match status" value="1"/>
</dbReference>
<dbReference type="InterPro" id="IPR011989">
    <property type="entry name" value="ARM-like"/>
</dbReference>
<protein>
    <submittedName>
        <fullName evidence="2">Uncharacterized protein</fullName>
    </submittedName>
</protein>
<feature type="compositionally biased region" description="Polar residues" evidence="1">
    <location>
        <begin position="37"/>
        <end position="46"/>
    </location>
</feature>
<dbReference type="InterPro" id="IPR016024">
    <property type="entry name" value="ARM-type_fold"/>
</dbReference>
<dbReference type="SUPFAM" id="SSF48371">
    <property type="entry name" value="ARM repeat"/>
    <property type="match status" value="1"/>
</dbReference>
<organism evidence="2 3">
    <name type="scientific">Caenorhabditis angaria</name>
    <dbReference type="NCBI Taxonomy" id="860376"/>
    <lineage>
        <taxon>Eukaryota</taxon>
        <taxon>Metazoa</taxon>
        <taxon>Ecdysozoa</taxon>
        <taxon>Nematoda</taxon>
        <taxon>Chromadorea</taxon>
        <taxon>Rhabditida</taxon>
        <taxon>Rhabditina</taxon>
        <taxon>Rhabditomorpha</taxon>
        <taxon>Rhabditoidea</taxon>
        <taxon>Rhabditidae</taxon>
        <taxon>Peloderinae</taxon>
        <taxon>Caenorhabditis</taxon>
    </lineage>
</organism>
<evidence type="ECO:0000256" key="1">
    <source>
        <dbReference type="SAM" id="MobiDB-lite"/>
    </source>
</evidence>
<feature type="compositionally biased region" description="Pro residues" evidence="1">
    <location>
        <begin position="19"/>
        <end position="28"/>
    </location>
</feature>
<name>A0A9P1MW89_9PELO</name>
<proteinExistence type="predicted"/>
<feature type="compositionally biased region" description="Polar residues" evidence="1">
    <location>
        <begin position="80"/>
        <end position="96"/>
    </location>
</feature>
<keyword evidence="3" id="KW-1185">Reference proteome</keyword>
<dbReference type="OrthoDB" id="5801431at2759"/>
<dbReference type="Gene3D" id="1.10.10.1630">
    <property type="entry name" value="Sys-1 C-terminal domain-like"/>
    <property type="match status" value="1"/>
</dbReference>
<evidence type="ECO:0000313" key="3">
    <source>
        <dbReference type="Proteomes" id="UP001152747"/>
    </source>
</evidence>
<dbReference type="EMBL" id="CANHGI010000001">
    <property type="protein sequence ID" value="CAI5438263.1"/>
    <property type="molecule type" value="Genomic_DNA"/>
</dbReference>
<accession>A0A9P1MW89</accession>
<feature type="region of interest" description="Disordered" evidence="1">
    <location>
        <begin position="1"/>
        <end position="96"/>
    </location>
</feature>
<reference evidence="2" key="1">
    <citation type="submission" date="2022-11" db="EMBL/GenBank/DDBJ databases">
        <authorList>
            <person name="Kikuchi T."/>
        </authorList>
    </citation>
    <scope>NUCLEOTIDE SEQUENCE</scope>
    <source>
        <strain evidence="2">PS1010</strain>
    </source>
</reference>
<feature type="compositionally biased region" description="Low complexity" evidence="1">
    <location>
        <begin position="47"/>
        <end position="77"/>
    </location>
</feature>
<sequence length="791" mass="90503">MSVSGACGIPAYQPHHPQSHPPPPPSIPPNHQMYHQMDQNPTTSHPQQQQQQQWQQYGHHPQNAQYQQVQQQDSRAQYPRSPSRSCGPSNDNQTAHWMNQHYMNGGNWAYSASPVPSIAPSVISQYPADDRMSMLSVNTAITGHGQGDNESQRCFSSNGSTQENINPDMAFAQLMRETDYVLHNWFTIRDPIKRCELSIKLLMWIKNKGLLHLDETVAPRYIQQIVACVTDGLILWTPPDTPPPQEYIALACRLLEVFHKLVQYKQSIPIVVSIFSSTEGERSLKDLLCPFIPMTQDPRLDRCSYIVVEFISSVLQLKNADNIKVPFLKSLKFPKMVHMLIKHLHEAPIANVSVLMILRNIISRDTNIKEYLIRFHRPKDEPLPPVSLIRVILECVFPRSINSPPRAPAIISHTCHLLRTLLHDAKAINDFVKLQGINIVCTLLQRINDVRIAKDALNLFLHVSDSPAFQEVDVPLPFILNVMNFYQDEEIFKLGTGFLGNIVANKPRFKKDAIQNNAIQLLDSILCKFPRLQDLNDERKRQLVCEVMSNCLRTLINLLPFWFQSAQMIVEDQAKQNQIIQTINKLIDGPSLQRYMTYLSCDVNNREIANFIEVRSYILRFIGMVIKMPFVAKNGILGIMDENRKDNIVGHVLNTYSWASQLYIQQVDKNEKEQREKLIERSIALIVAFMDYCSSEVQVASQCRFSMSCPLDLLRDSQNESFIRLILEFCEKLSSFCEDIFTIWNFDRAMMEGLTNNRNANIAKAANAILSRIPVMSSEPLADVFANSEFY</sequence>